<reference evidence="1 2" key="1">
    <citation type="submission" date="2019-10" db="EMBL/GenBank/DDBJ databases">
        <title>Cardiobacteriales fam. a chemoheterotrophic member of the order Cardiobacteriales, and proposal of Cardiobacteriales fam. nov.</title>
        <authorList>
            <person name="Wang C."/>
        </authorList>
    </citation>
    <scope>NUCLEOTIDE SEQUENCE [LARGE SCALE GENOMIC DNA]</scope>
    <source>
        <strain evidence="1 2">ML27</strain>
    </source>
</reference>
<evidence type="ECO:0000313" key="2">
    <source>
        <dbReference type="Proteomes" id="UP000471298"/>
    </source>
</evidence>
<protein>
    <submittedName>
        <fullName evidence="1">Uncharacterized protein</fullName>
    </submittedName>
</protein>
<sequence>MGKVITYDSGKLFFDFILQDPEVDFGVPPGFELSTQLLPDEYGISFSDEPTLVVRAYNNFSEETSFPNGSPIVLGSETLHITRTVQNAQSITDPSGTWYEPSLSGTGFFIMQYGNGTQIWYNGYDAEGQPLWLSSSVINETWVTDEPKTFVMYEGAPDATTNFTTPPANAPGIAEWGSLQLQFDTCTTGSATLTGADGTQTYQLEKLANPINVNCLQGY</sequence>
<dbReference type="EMBL" id="WHNW01000014">
    <property type="protein sequence ID" value="MPV86932.1"/>
    <property type="molecule type" value="Genomic_DNA"/>
</dbReference>
<dbReference type="InParanoid" id="A0A6N7EWP0"/>
<dbReference type="AlphaFoldDB" id="A0A6N7EWP0"/>
<proteinExistence type="predicted"/>
<evidence type="ECO:0000313" key="1">
    <source>
        <dbReference type="EMBL" id="MPV86932.1"/>
    </source>
</evidence>
<accession>A0A6N7EWP0</accession>
<comment type="caution">
    <text evidence="1">The sequence shown here is derived from an EMBL/GenBank/DDBJ whole genome shotgun (WGS) entry which is preliminary data.</text>
</comment>
<name>A0A6N7EWP0_9GAMM</name>
<dbReference type="Proteomes" id="UP000471298">
    <property type="component" value="Unassembled WGS sequence"/>
</dbReference>
<keyword evidence="2" id="KW-1185">Reference proteome</keyword>
<gene>
    <name evidence="1" type="ORF">GCU85_09360</name>
</gene>
<organism evidence="1 2">
    <name type="scientific">Ostreibacterium oceani</name>
    <dbReference type="NCBI Taxonomy" id="2654998"/>
    <lineage>
        <taxon>Bacteria</taxon>
        <taxon>Pseudomonadati</taxon>
        <taxon>Pseudomonadota</taxon>
        <taxon>Gammaproteobacteria</taxon>
        <taxon>Cardiobacteriales</taxon>
        <taxon>Ostreibacteriaceae</taxon>
        <taxon>Ostreibacterium</taxon>
    </lineage>
</organism>
<dbReference type="RefSeq" id="WP_152810921.1">
    <property type="nucleotide sequence ID" value="NZ_WHNW01000014.1"/>
</dbReference>